<dbReference type="EMBL" id="VIIS01001286">
    <property type="protein sequence ID" value="KAF0300159.1"/>
    <property type="molecule type" value="Genomic_DNA"/>
</dbReference>
<evidence type="ECO:0008006" key="4">
    <source>
        <dbReference type="Google" id="ProtNLM"/>
    </source>
</evidence>
<evidence type="ECO:0000313" key="2">
    <source>
        <dbReference type="EMBL" id="KAF0300159.1"/>
    </source>
</evidence>
<keyword evidence="3" id="KW-1185">Reference proteome</keyword>
<reference evidence="2 3" key="1">
    <citation type="submission" date="2019-07" db="EMBL/GenBank/DDBJ databases">
        <title>Draft genome assembly of a fouling barnacle, Amphibalanus amphitrite (Darwin, 1854): The first reference genome for Thecostraca.</title>
        <authorList>
            <person name="Kim W."/>
        </authorList>
    </citation>
    <scope>NUCLEOTIDE SEQUENCE [LARGE SCALE GENOMIC DNA]</scope>
    <source>
        <strain evidence="2">SNU_AA5</strain>
        <tissue evidence="2">Soma without cirri and trophi</tissue>
    </source>
</reference>
<dbReference type="PANTHER" id="PTHR33198">
    <property type="entry name" value="ANK_REP_REGION DOMAIN-CONTAINING PROTEIN-RELATED"/>
    <property type="match status" value="1"/>
</dbReference>
<comment type="caution">
    <text evidence="2">The sequence shown here is derived from an EMBL/GenBank/DDBJ whole genome shotgun (WGS) entry which is preliminary data.</text>
</comment>
<dbReference type="OrthoDB" id="9893755at2759"/>
<evidence type="ECO:0000256" key="1">
    <source>
        <dbReference type="SAM" id="MobiDB-lite"/>
    </source>
</evidence>
<name>A0A6A4W4C2_AMPAM</name>
<dbReference type="AlphaFoldDB" id="A0A6A4W4C2"/>
<gene>
    <name evidence="2" type="ORF">FJT64_027280</name>
</gene>
<organism evidence="2 3">
    <name type="scientific">Amphibalanus amphitrite</name>
    <name type="common">Striped barnacle</name>
    <name type="synonym">Balanus amphitrite</name>
    <dbReference type="NCBI Taxonomy" id="1232801"/>
    <lineage>
        <taxon>Eukaryota</taxon>
        <taxon>Metazoa</taxon>
        <taxon>Ecdysozoa</taxon>
        <taxon>Arthropoda</taxon>
        <taxon>Crustacea</taxon>
        <taxon>Multicrustacea</taxon>
        <taxon>Cirripedia</taxon>
        <taxon>Thoracica</taxon>
        <taxon>Thoracicalcarea</taxon>
        <taxon>Balanomorpha</taxon>
        <taxon>Balanoidea</taxon>
        <taxon>Balanidae</taxon>
        <taxon>Amphibalaninae</taxon>
        <taxon>Amphibalanus</taxon>
    </lineage>
</organism>
<feature type="region of interest" description="Disordered" evidence="1">
    <location>
        <begin position="325"/>
        <end position="353"/>
    </location>
</feature>
<feature type="compositionally biased region" description="Basic residues" evidence="1">
    <location>
        <begin position="327"/>
        <end position="353"/>
    </location>
</feature>
<protein>
    <recommendedName>
        <fullName evidence="4">Peptidase A2 domain-containing protein</fullName>
    </recommendedName>
</protein>
<proteinExistence type="predicted"/>
<sequence>MEAQGMTFPTVARYSPGGDFGRWLREVDRYMAAVGIQDSNRKSAVLLHLIGPDVADLVDTLPEETDATAEADDYDKLKKKLTAYLSPVRNTVAERSAFHQMRMEASEDLEHFLGRLRAQIALCSYPATETDTELRDQCVLGCRAGLQEKLVQLAASKRDKLTLEEVRQAGRAHRDLQQLGAQLAATRAAERPAAAVTVTVPVNGVKLNMLVDSGSPVTAVGRDTLIPGLQLRPSPLHLTSFTGHVIPLIGEAFTYDVELRPSENMHLADSLSRMAVPGRPADEPAEAEEDNSGGSHLLFMDGVAPVLTAGQIATATRRDRLLSRCSPRTRRSRLAGRDSRRRHRQRTRRGQRA</sequence>
<accession>A0A6A4W4C2</accession>
<feature type="region of interest" description="Disordered" evidence="1">
    <location>
        <begin position="272"/>
        <end position="295"/>
    </location>
</feature>
<evidence type="ECO:0000313" key="3">
    <source>
        <dbReference type="Proteomes" id="UP000440578"/>
    </source>
</evidence>
<dbReference type="Proteomes" id="UP000440578">
    <property type="component" value="Unassembled WGS sequence"/>
</dbReference>